<dbReference type="PANTHER" id="PTHR11953:SF0">
    <property type="entry name" value="EXOSOME COMPLEX COMPONENT RRP41"/>
    <property type="match status" value="1"/>
</dbReference>
<name>A0A1G6ZN79_9GAMM</name>
<evidence type="ECO:0000256" key="2">
    <source>
        <dbReference type="ARBA" id="ARBA00022552"/>
    </source>
</evidence>
<feature type="domain" description="Exoribonuclease phosphorolytic" evidence="7">
    <location>
        <begin position="15"/>
        <end position="144"/>
    </location>
</feature>
<dbReference type="InterPro" id="IPR018336">
    <property type="entry name" value="RNase_PH_CS"/>
</dbReference>
<dbReference type="GO" id="GO:0016075">
    <property type="term" value="P:rRNA catabolic process"/>
    <property type="evidence" value="ECO:0007669"/>
    <property type="project" value="UniProtKB-UniRule"/>
</dbReference>
<dbReference type="InterPro" id="IPR015847">
    <property type="entry name" value="ExoRNase_PH_dom2"/>
</dbReference>
<keyword evidence="4 6" id="KW-0819">tRNA processing</keyword>
<dbReference type="InterPro" id="IPR027408">
    <property type="entry name" value="PNPase/RNase_PH_dom_sf"/>
</dbReference>
<feature type="binding site" evidence="6">
    <location>
        <position position="90"/>
    </location>
    <ligand>
        <name>phosphate</name>
        <dbReference type="ChEBI" id="CHEBI:43474"/>
        <note>substrate</note>
    </ligand>
</feature>
<proteinExistence type="inferred from homology"/>
<evidence type="ECO:0000313" key="9">
    <source>
        <dbReference type="EMBL" id="SDE02996.1"/>
    </source>
</evidence>
<dbReference type="FunFam" id="3.30.230.70:FF:000003">
    <property type="entry name" value="Ribonuclease PH"/>
    <property type="match status" value="1"/>
</dbReference>
<dbReference type="InterPro" id="IPR020568">
    <property type="entry name" value="Ribosomal_Su5_D2-typ_SF"/>
</dbReference>
<dbReference type="Proteomes" id="UP000199603">
    <property type="component" value="Unassembled WGS sequence"/>
</dbReference>
<comment type="subunit">
    <text evidence="6">Homohexameric ring arranged as a trimer of dimers.</text>
</comment>
<reference evidence="9 10" key="1">
    <citation type="submission" date="2016-10" db="EMBL/GenBank/DDBJ databases">
        <authorList>
            <person name="de Groot N.N."/>
        </authorList>
    </citation>
    <scope>NUCLEOTIDE SEQUENCE [LARGE SCALE GENOMIC DNA]</scope>
    <source>
        <strain evidence="9 10">DSM 16957</strain>
    </source>
</reference>
<feature type="domain" description="Exoribonuclease phosphorolytic" evidence="8">
    <location>
        <begin position="162"/>
        <end position="227"/>
    </location>
</feature>
<dbReference type="PANTHER" id="PTHR11953">
    <property type="entry name" value="EXOSOME COMPLEX COMPONENT"/>
    <property type="match status" value="1"/>
</dbReference>
<keyword evidence="6" id="KW-0548">Nucleotidyltransferase</keyword>
<gene>
    <name evidence="6" type="primary">rph</name>
    <name evidence="9" type="ORF">SAMN04488509_11451</name>
</gene>
<evidence type="ECO:0000256" key="3">
    <source>
        <dbReference type="ARBA" id="ARBA00022555"/>
    </source>
</evidence>
<comment type="function">
    <text evidence="6">Phosphorolytic 3'-5' exoribonuclease that plays an important role in tRNA 3'-end maturation. Removes nucleotide residues following the 3'-CCA terminus of tRNAs; can also add nucleotides to the ends of RNA molecules by using nucleoside diphosphates as substrates, but this may not be physiologically important. Probably plays a role in initiation of 16S rRNA degradation (leading to ribosome degradation) during starvation.</text>
</comment>
<dbReference type="Pfam" id="PF03725">
    <property type="entry name" value="RNase_PH_C"/>
    <property type="match status" value="1"/>
</dbReference>
<evidence type="ECO:0000259" key="7">
    <source>
        <dbReference type="Pfam" id="PF01138"/>
    </source>
</evidence>
<dbReference type="NCBIfam" id="TIGR01966">
    <property type="entry name" value="RNasePH"/>
    <property type="match status" value="1"/>
</dbReference>
<dbReference type="RefSeq" id="WP_091245121.1">
    <property type="nucleotide sequence ID" value="NZ_FNAG01000014.1"/>
</dbReference>
<keyword evidence="6" id="KW-0808">Transferase</keyword>
<keyword evidence="10" id="KW-1185">Reference proteome</keyword>
<comment type="catalytic activity">
    <reaction evidence="6">
        <text>tRNA(n+1) + phosphate = tRNA(n) + a ribonucleoside 5'-diphosphate</text>
        <dbReference type="Rhea" id="RHEA:10628"/>
        <dbReference type="Rhea" id="RHEA-COMP:17343"/>
        <dbReference type="Rhea" id="RHEA-COMP:17344"/>
        <dbReference type="ChEBI" id="CHEBI:43474"/>
        <dbReference type="ChEBI" id="CHEBI:57930"/>
        <dbReference type="ChEBI" id="CHEBI:173114"/>
        <dbReference type="EC" id="2.7.7.56"/>
    </reaction>
</comment>
<dbReference type="SUPFAM" id="SSF55666">
    <property type="entry name" value="Ribonuclease PH domain 2-like"/>
    <property type="match status" value="1"/>
</dbReference>
<dbReference type="Pfam" id="PF01138">
    <property type="entry name" value="RNase_PH"/>
    <property type="match status" value="1"/>
</dbReference>
<keyword evidence="5" id="KW-0694">RNA-binding</keyword>
<dbReference type="InterPro" id="IPR001247">
    <property type="entry name" value="ExoRNase_PH_dom1"/>
</dbReference>
<dbReference type="EMBL" id="FNAG01000014">
    <property type="protein sequence ID" value="SDE02996.1"/>
    <property type="molecule type" value="Genomic_DNA"/>
</dbReference>
<evidence type="ECO:0000256" key="5">
    <source>
        <dbReference type="ARBA" id="ARBA00022884"/>
    </source>
</evidence>
<dbReference type="SUPFAM" id="SSF54211">
    <property type="entry name" value="Ribosomal protein S5 domain 2-like"/>
    <property type="match status" value="1"/>
</dbReference>
<dbReference type="GO" id="GO:0009022">
    <property type="term" value="F:tRNA nucleotidyltransferase activity"/>
    <property type="evidence" value="ECO:0007669"/>
    <property type="project" value="UniProtKB-UniRule"/>
</dbReference>
<dbReference type="GO" id="GO:0000175">
    <property type="term" value="F:3'-5'-RNA exonuclease activity"/>
    <property type="evidence" value="ECO:0007669"/>
    <property type="project" value="UniProtKB-UniRule"/>
</dbReference>
<dbReference type="InterPro" id="IPR002381">
    <property type="entry name" value="RNase_PH_bac-type"/>
</dbReference>
<dbReference type="Gene3D" id="3.30.230.70">
    <property type="entry name" value="GHMP Kinase, N-terminal domain"/>
    <property type="match status" value="1"/>
</dbReference>
<feature type="binding site" evidence="6">
    <location>
        <begin position="128"/>
        <end position="130"/>
    </location>
    <ligand>
        <name>phosphate</name>
        <dbReference type="ChEBI" id="CHEBI:43474"/>
        <note>substrate</note>
    </ligand>
</feature>
<dbReference type="OrthoDB" id="9802265at2"/>
<evidence type="ECO:0000256" key="1">
    <source>
        <dbReference type="ARBA" id="ARBA00006678"/>
    </source>
</evidence>
<accession>A0A1G6ZN79</accession>
<organism evidence="9 10">
    <name type="scientific">Aquimonas voraii</name>
    <dbReference type="NCBI Taxonomy" id="265719"/>
    <lineage>
        <taxon>Bacteria</taxon>
        <taxon>Pseudomonadati</taxon>
        <taxon>Pseudomonadota</taxon>
        <taxon>Gammaproteobacteria</taxon>
        <taxon>Lysobacterales</taxon>
        <taxon>Lysobacteraceae</taxon>
        <taxon>Aquimonas</taxon>
    </lineage>
</organism>
<dbReference type="InterPro" id="IPR036345">
    <property type="entry name" value="ExoRNase_PH_dom2_sf"/>
</dbReference>
<dbReference type="HAMAP" id="MF_00564">
    <property type="entry name" value="RNase_PH"/>
    <property type="match status" value="1"/>
</dbReference>
<sequence length="243" mass="26116">MSDVVRPSGRRFDALREIRIETGFTRHAEGSVLISVGDTRVLCNATVENRVPGFLRGKGEGWVTAEYSMLPRATKERTQREASAGKIGGRTHEIQRLIGRSLRACVDRAALGERTITLDCDVLQADGGTRCAAITGAYVALSLACRRLEKRGDITRNPIHGAIAAVSVGVYRGQPVLDLDYAEDSDCDTDMNVVMNDGGGFIEVQGTAEGHAFRRQELDALLDLAASGVQGLIGFQRAALDAA</sequence>
<evidence type="ECO:0000256" key="6">
    <source>
        <dbReference type="HAMAP-Rule" id="MF_00564"/>
    </source>
</evidence>
<dbReference type="AlphaFoldDB" id="A0A1G6ZN79"/>
<keyword evidence="2 6" id="KW-0698">rRNA processing</keyword>
<dbReference type="InterPro" id="IPR050080">
    <property type="entry name" value="RNase_PH"/>
</dbReference>
<dbReference type="STRING" id="265719.SAMN04488509_11451"/>
<evidence type="ECO:0000256" key="4">
    <source>
        <dbReference type="ARBA" id="ARBA00022694"/>
    </source>
</evidence>
<comment type="similarity">
    <text evidence="1 6">Belongs to the RNase PH family.</text>
</comment>
<dbReference type="PROSITE" id="PS01277">
    <property type="entry name" value="RIBONUCLEASE_PH"/>
    <property type="match status" value="1"/>
</dbReference>
<protein>
    <recommendedName>
        <fullName evidence="6">Ribonuclease PH</fullName>
        <shortName evidence="6">RNase PH</shortName>
        <ecNumber evidence="6">2.7.7.56</ecNumber>
    </recommendedName>
    <alternativeName>
        <fullName evidence="6">tRNA nucleotidyltransferase</fullName>
    </alternativeName>
</protein>
<keyword evidence="3 6" id="KW-0820">tRNA-binding</keyword>
<dbReference type="EC" id="2.7.7.56" evidence="6"/>
<evidence type="ECO:0000313" key="10">
    <source>
        <dbReference type="Proteomes" id="UP000199603"/>
    </source>
</evidence>
<dbReference type="CDD" id="cd11362">
    <property type="entry name" value="RNase_PH_bact"/>
    <property type="match status" value="1"/>
</dbReference>
<dbReference type="GO" id="GO:0031125">
    <property type="term" value="P:rRNA 3'-end processing"/>
    <property type="evidence" value="ECO:0007669"/>
    <property type="project" value="UniProtKB-ARBA"/>
</dbReference>
<evidence type="ECO:0000259" key="8">
    <source>
        <dbReference type="Pfam" id="PF03725"/>
    </source>
</evidence>
<dbReference type="GO" id="GO:0008033">
    <property type="term" value="P:tRNA processing"/>
    <property type="evidence" value="ECO:0007669"/>
    <property type="project" value="UniProtKB-UniRule"/>
</dbReference>
<dbReference type="GO" id="GO:0000049">
    <property type="term" value="F:tRNA binding"/>
    <property type="evidence" value="ECO:0007669"/>
    <property type="project" value="UniProtKB-UniRule"/>
</dbReference>